<reference evidence="1 2" key="1">
    <citation type="submission" date="2016-10" db="EMBL/GenBank/DDBJ databases">
        <title>Description of Gloeomargarita lithophora gen. nov., sp. nov., a thylakoid-bearing basal-branching cyanobacterium with intracellular carbonates, and proposal for Gloeomargaritales ord. nov.</title>
        <authorList>
            <person name="Moreira D."/>
            <person name="Tavera R."/>
            <person name="Benzerara K."/>
            <person name="Skouri-Panet F."/>
            <person name="Couradeau E."/>
            <person name="Gerard E."/>
            <person name="Loussert C."/>
            <person name="Novelo E."/>
            <person name="Zivanovic Y."/>
            <person name="Lopez-Garcia P."/>
        </authorList>
    </citation>
    <scope>NUCLEOTIDE SEQUENCE [LARGE SCALE GENOMIC DNA]</scope>
    <source>
        <strain evidence="1 2">D10</strain>
    </source>
</reference>
<protein>
    <submittedName>
        <fullName evidence="1">Uncharacterized protein</fullName>
    </submittedName>
</protein>
<sequence length="452" mass="53123">MQSRRTPRNTQNRSQIQRWYMGFKQKTGKVKPTKLLEVISREIQTRNLSRYLPIMRIEKSPKGEYYFFLAIESKGFEIPHEIAKLLKELKDIYFKLPVDKTRNCFELEQIKPMVGNAHDVTDYTNPIPYRSQTRTISESSLTLSDSNQTQPLDQERINNLSKNHEHFLYWLSAVGSGAWELFRKTCEILGLVEPKRVLRRLKLLGHITTSGNGSKWQVNPPSLLEIQSENGDRTFILHGQRSIKFLNTFRTFGFLETCNQPRGEAPPCIYFRLPSEIGYETLTQRMQEQGYSITLTPFRNIPDIATWYSNLLVVQGLLPYKFRLKKFNGQDFIDYTFQRETGFYQFFSQDIDSHPQYTFFYDQDSDQWVQGDWYGLRFWAIYQMNQGNLCAYYSEENNTLCVLFSHRWAEVYETHLVMSSGVLPRYESDTLIYQGISTDLVNELSQKLNISI</sequence>
<keyword evidence="2" id="KW-1185">Reference proteome</keyword>
<evidence type="ECO:0000313" key="1">
    <source>
        <dbReference type="EMBL" id="APB34451.1"/>
    </source>
</evidence>
<dbReference type="EMBL" id="CP017675">
    <property type="protein sequence ID" value="APB34451.1"/>
    <property type="molecule type" value="Genomic_DNA"/>
</dbReference>
<dbReference type="OrthoDB" id="480898at2"/>
<accession>A0A1J0AEX1</accession>
<evidence type="ECO:0000313" key="2">
    <source>
        <dbReference type="Proteomes" id="UP000180235"/>
    </source>
</evidence>
<dbReference type="STRING" id="1188229.GlitD10_2122"/>
<dbReference type="Proteomes" id="UP000180235">
    <property type="component" value="Chromosome"/>
</dbReference>
<dbReference type="AlphaFoldDB" id="A0A1J0AEX1"/>
<gene>
    <name evidence="1" type="ORF">GlitD10_2122</name>
</gene>
<organism evidence="1 2">
    <name type="scientific">Gloeomargarita lithophora Alchichica-D10</name>
    <dbReference type="NCBI Taxonomy" id="1188229"/>
    <lineage>
        <taxon>Bacteria</taxon>
        <taxon>Bacillati</taxon>
        <taxon>Cyanobacteriota</taxon>
        <taxon>Cyanophyceae</taxon>
        <taxon>Gloeomargaritales</taxon>
        <taxon>Gloeomargaritaceae</taxon>
        <taxon>Gloeomargarita</taxon>
    </lineage>
</organism>
<proteinExistence type="predicted"/>
<dbReference type="RefSeq" id="WP_071454890.1">
    <property type="nucleotide sequence ID" value="NZ_CP017675.1"/>
</dbReference>
<name>A0A1J0AEX1_9CYAN</name>
<dbReference type="KEGG" id="glt:GlitD10_2122"/>